<reference evidence="2 3" key="1">
    <citation type="submission" date="2023-11" db="EMBL/GenBank/DDBJ databases">
        <title>Halocaridina rubra genome assembly.</title>
        <authorList>
            <person name="Smith C."/>
        </authorList>
    </citation>
    <scope>NUCLEOTIDE SEQUENCE [LARGE SCALE GENOMIC DNA]</scope>
    <source>
        <strain evidence="2">EP-1</strain>
        <tissue evidence="2">Whole</tissue>
    </source>
</reference>
<feature type="non-terminal residue" evidence="2">
    <location>
        <position position="55"/>
    </location>
</feature>
<feature type="signal peptide" evidence="1">
    <location>
        <begin position="1"/>
        <end position="18"/>
    </location>
</feature>
<accession>A0AAN8WNQ5</accession>
<feature type="non-terminal residue" evidence="2">
    <location>
        <position position="1"/>
    </location>
</feature>
<dbReference type="EMBL" id="JAXCGZ010016245">
    <property type="protein sequence ID" value="KAK7069495.1"/>
    <property type="molecule type" value="Genomic_DNA"/>
</dbReference>
<protein>
    <submittedName>
        <fullName evidence="2">Uncharacterized protein</fullName>
    </submittedName>
</protein>
<comment type="caution">
    <text evidence="2">The sequence shown here is derived from an EMBL/GenBank/DDBJ whole genome shotgun (WGS) entry which is preliminary data.</text>
</comment>
<evidence type="ECO:0000313" key="2">
    <source>
        <dbReference type="EMBL" id="KAK7069495.1"/>
    </source>
</evidence>
<organism evidence="2 3">
    <name type="scientific">Halocaridina rubra</name>
    <name type="common">Hawaiian red shrimp</name>
    <dbReference type="NCBI Taxonomy" id="373956"/>
    <lineage>
        <taxon>Eukaryota</taxon>
        <taxon>Metazoa</taxon>
        <taxon>Ecdysozoa</taxon>
        <taxon>Arthropoda</taxon>
        <taxon>Crustacea</taxon>
        <taxon>Multicrustacea</taxon>
        <taxon>Malacostraca</taxon>
        <taxon>Eumalacostraca</taxon>
        <taxon>Eucarida</taxon>
        <taxon>Decapoda</taxon>
        <taxon>Pleocyemata</taxon>
        <taxon>Caridea</taxon>
        <taxon>Atyoidea</taxon>
        <taxon>Atyidae</taxon>
        <taxon>Halocaridina</taxon>
    </lineage>
</organism>
<keyword evidence="1" id="KW-0732">Signal</keyword>
<dbReference type="Proteomes" id="UP001381693">
    <property type="component" value="Unassembled WGS sequence"/>
</dbReference>
<keyword evidence="3" id="KW-1185">Reference proteome</keyword>
<gene>
    <name evidence="2" type="ORF">SK128_020786</name>
</gene>
<evidence type="ECO:0000256" key="1">
    <source>
        <dbReference type="SAM" id="SignalP"/>
    </source>
</evidence>
<sequence length="55" mass="5928">GHCIYLASLWPVLVLLQSSDIRPGGLSDTNPRRGPGLRSGTELSWLAPLVAEFPL</sequence>
<proteinExistence type="predicted"/>
<feature type="chain" id="PRO_5042852640" evidence="1">
    <location>
        <begin position="19"/>
        <end position="55"/>
    </location>
</feature>
<dbReference type="AlphaFoldDB" id="A0AAN8WNQ5"/>
<evidence type="ECO:0000313" key="3">
    <source>
        <dbReference type="Proteomes" id="UP001381693"/>
    </source>
</evidence>
<name>A0AAN8WNQ5_HALRR</name>